<feature type="chain" id="PRO_5004794443" evidence="1">
    <location>
        <begin position="23"/>
        <end position="354"/>
    </location>
</feature>
<dbReference type="HOGENOM" id="CLU_782468_0_0_0"/>
<dbReference type="InParanoid" id="W0RQT6"/>
<keyword evidence="3" id="KW-1185">Reference proteome</keyword>
<accession>W0RQT6</accession>
<name>W0RQT6_9BACT</name>
<dbReference type="AlphaFoldDB" id="W0RQT6"/>
<evidence type="ECO:0000256" key="1">
    <source>
        <dbReference type="SAM" id="SignalP"/>
    </source>
</evidence>
<reference evidence="2 3" key="1">
    <citation type="journal article" date="2014" name="Genome Announc.">
        <title>Genome Sequence and Methylome of Soil Bacterium Gemmatirosa kalamazoonensis KBS708T, a Member of the Rarely Cultivated Gemmatimonadetes Phylum.</title>
        <authorList>
            <person name="Debruyn J.M."/>
            <person name="Radosevich M."/>
            <person name="Wommack K.E."/>
            <person name="Polson S.W."/>
            <person name="Hauser L.J."/>
            <person name="Fawaz M.N."/>
            <person name="Korlach J."/>
            <person name="Tsai Y.C."/>
        </authorList>
    </citation>
    <scope>NUCLEOTIDE SEQUENCE [LARGE SCALE GENOMIC DNA]</scope>
    <source>
        <strain evidence="2 3">KBS708</strain>
        <plasmid evidence="3">Plasmid 1</plasmid>
    </source>
</reference>
<protein>
    <submittedName>
        <fullName evidence="2">Uncharacterized protein</fullName>
    </submittedName>
</protein>
<dbReference type="KEGG" id="gba:J421_5541"/>
<sequence length="354" mass="38183">MLAGRHAVVLLAALATATRGRAQPTDPVPSDVTFSLRRAFLDSLATSGPNDRTVGARWTVTLAMGEHSGVHPLDQDCELHVAARPLGHGVLANPAGIVVEPPNVCKRRVPQIAQTGPIAAAWIDYFNQHVTHKQCDVTGFPRIFSEHSSGGTTGGSNPDHVLELHPAIGLTCGAQHVDLLPLIHAFPGMRHISDASAVACLEERKLFVRQRGSTSAVRYEFLEEGAKTDAGRCGNFVIVDAHIGKEYLRALTNGGDHVALARVWVGESGPYPLKIYTYAGTPEDDRVAALMANDDDGASIELRLHGLFTYDYFTILQAVQDEQFAWLPGSALKDYREISHPLALIVFGRGAPPQ</sequence>
<evidence type="ECO:0000313" key="2">
    <source>
        <dbReference type="EMBL" id="AHG93076.1"/>
    </source>
</evidence>
<feature type="signal peptide" evidence="1">
    <location>
        <begin position="1"/>
        <end position="22"/>
    </location>
</feature>
<organism evidence="2 3">
    <name type="scientific">Gemmatirosa kalamazoonensis</name>
    <dbReference type="NCBI Taxonomy" id="861299"/>
    <lineage>
        <taxon>Bacteria</taxon>
        <taxon>Pseudomonadati</taxon>
        <taxon>Gemmatimonadota</taxon>
        <taxon>Gemmatimonadia</taxon>
        <taxon>Gemmatimonadales</taxon>
        <taxon>Gemmatimonadaceae</taxon>
        <taxon>Gemmatirosa</taxon>
    </lineage>
</organism>
<keyword evidence="1" id="KW-0732">Signal</keyword>
<evidence type="ECO:0000313" key="3">
    <source>
        <dbReference type="Proteomes" id="UP000019151"/>
    </source>
</evidence>
<gene>
    <name evidence="2" type="ORF">J421_5541</name>
</gene>
<dbReference type="EMBL" id="CP007129">
    <property type="protein sequence ID" value="AHG93076.1"/>
    <property type="molecule type" value="Genomic_DNA"/>
</dbReference>
<proteinExistence type="predicted"/>
<geneLocation type="plasmid" evidence="2 3">
    <name>1</name>
</geneLocation>
<keyword evidence="2" id="KW-0614">Plasmid</keyword>
<dbReference type="RefSeq" id="WP_025414386.1">
    <property type="nucleotide sequence ID" value="NZ_CP007129.1"/>
</dbReference>
<dbReference type="Proteomes" id="UP000019151">
    <property type="component" value="Plasmid 1"/>
</dbReference>